<name>A0A9X9X193_9PROT</name>
<protein>
    <recommendedName>
        <fullName evidence="11 14">Protoheme IX farnesyltransferase</fullName>
        <ecNumber evidence="3 14">2.5.1.141</ecNumber>
    </recommendedName>
    <alternativeName>
        <fullName evidence="12 14">Heme B farnesyltransferase</fullName>
    </alternativeName>
    <alternativeName>
        <fullName evidence="10 14">Heme O synthase</fullName>
    </alternativeName>
</protein>
<comment type="subcellular location">
    <subcellularLocation>
        <location evidence="1 14">Cell membrane</location>
        <topology evidence="1 14">Multi-pass membrane protein</topology>
    </subcellularLocation>
</comment>
<comment type="catalytic activity">
    <reaction evidence="13 14">
        <text>heme b + (2E,6E)-farnesyl diphosphate + H2O = Fe(II)-heme o + diphosphate</text>
        <dbReference type="Rhea" id="RHEA:28070"/>
        <dbReference type="ChEBI" id="CHEBI:15377"/>
        <dbReference type="ChEBI" id="CHEBI:33019"/>
        <dbReference type="ChEBI" id="CHEBI:60344"/>
        <dbReference type="ChEBI" id="CHEBI:60530"/>
        <dbReference type="ChEBI" id="CHEBI:175763"/>
        <dbReference type="EC" id="2.5.1.141"/>
    </reaction>
</comment>
<dbReference type="Proteomes" id="UP001138751">
    <property type="component" value="Unassembled WGS sequence"/>
</dbReference>
<keyword evidence="9 14" id="KW-0472">Membrane</keyword>
<feature type="transmembrane region" description="Helical" evidence="14">
    <location>
        <begin position="131"/>
        <end position="151"/>
    </location>
</feature>
<dbReference type="CDD" id="cd13957">
    <property type="entry name" value="PT_UbiA_Cox10"/>
    <property type="match status" value="1"/>
</dbReference>
<feature type="transmembrane region" description="Helical" evidence="14">
    <location>
        <begin position="104"/>
        <end position="125"/>
    </location>
</feature>
<dbReference type="GO" id="GO:0048034">
    <property type="term" value="P:heme O biosynthetic process"/>
    <property type="evidence" value="ECO:0007669"/>
    <property type="project" value="UniProtKB-UniRule"/>
</dbReference>
<keyword evidence="8 14" id="KW-0350">Heme biosynthesis</keyword>
<dbReference type="HAMAP" id="MF_00154">
    <property type="entry name" value="CyoE_CtaB"/>
    <property type="match status" value="1"/>
</dbReference>
<comment type="pathway">
    <text evidence="2 14">Porphyrin-containing compound metabolism; heme O biosynthesis; heme O from protoheme: step 1/1.</text>
</comment>
<dbReference type="Pfam" id="PF01040">
    <property type="entry name" value="UbiA"/>
    <property type="match status" value="1"/>
</dbReference>
<proteinExistence type="inferred from homology"/>
<dbReference type="PANTHER" id="PTHR43448:SF7">
    <property type="entry name" value="4-HYDROXYBENZOATE SOLANESYLTRANSFERASE"/>
    <property type="match status" value="1"/>
</dbReference>
<dbReference type="PROSITE" id="PS00943">
    <property type="entry name" value="UBIA"/>
    <property type="match status" value="1"/>
</dbReference>
<feature type="transmembrane region" description="Helical" evidence="14">
    <location>
        <begin position="296"/>
        <end position="317"/>
    </location>
</feature>
<sequence>MSDTAMERGQGGAAPLPASADMSEVRDWIALLKPRVMTLVVFSGLVGLLVAPGAGSMHPVLAMTAILCIAVAAGAAGAINMWYDRDIDAVMRRTAKRPIPDGRIAPRAALVFGVWLAVASVTVMWMATNVAAAVVLALSIAFYVFVYTMWLKRRTPQNIVIGGAAGAFPPVIGWAAVTGDVTLVPLLLFAIIFVWTPPHFWALALWAHDDYARAGVPMLPVTAGARETRRQIMIYTVVLAPLGLAPWIVGFSGPAYAGVAVLLGLLFLRHAYAVLRDAQDEAGRSLTRDAPAKACFRFSLTYLATLFAALAIDRLLLVP</sequence>
<accession>A0A9X9X193</accession>
<dbReference type="EMBL" id="JAAEDM010000061">
    <property type="protein sequence ID" value="MBR0673172.1"/>
    <property type="molecule type" value="Genomic_DNA"/>
</dbReference>
<feature type="transmembrane region" description="Helical" evidence="14">
    <location>
        <begin position="255"/>
        <end position="275"/>
    </location>
</feature>
<dbReference type="Gene3D" id="1.10.357.140">
    <property type="entry name" value="UbiA prenyltransferase"/>
    <property type="match status" value="1"/>
</dbReference>
<organism evidence="15 16">
    <name type="scientific">Neoroseomonas soli</name>
    <dbReference type="NCBI Taxonomy" id="1081025"/>
    <lineage>
        <taxon>Bacteria</taxon>
        <taxon>Pseudomonadati</taxon>
        <taxon>Pseudomonadota</taxon>
        <taxon>Alphaproteobacteria</taxon>
        <taxon>Acetobacterales</taxon>
        <taxon>Acetobacteraceae</taxon>
        <taxon>Neoroseomonas</taxon>
    </lineage>
</organism>
<feature type="transmembrane region" description="Helical" evidence="14">
    <location>
        <begin position="232"/>
        <end position="249"/>
    </location>
</feature>
<evidence type="ECO:0000256" key="9">
    <source>
        <dbReference type="ARBA" id="ARBA00023136"/>
    </source>
</evidence>
<evidence type="ECO:0000256" key="4">
    <source>
        <dbReference type="ARBA" id="ARBA00022475"/>
    </source>
</evidence>
<evidence type="ECO:0000313" key="16">
    <source>
        <dbReference type="Proteomes" id="UP001138751"/>
    </source>
</evidence>
<feature type="transmembrane region" description="Helical" evidence="14">
    <location>
        <begin position="36"/>
        <end position="54"/>
    </location>
</feature>
<comment type="similarity">
    <text evidence="14">Belongs to the UbiA prenyltransferase family. Protoheme IX farnesyltransferase subfamily.</text>
</comment>
<evidence type="ECO:0000256" key="6">
    <source>
        <dbReference type="ARBA" id="ARBA00022692"/>
    </source>
</evidence>
<dbReference type="InterPro" id="IPR044878">
    <property type="entry name" value="UbiA_sf"/>
</dbReference>
<evidence type="ECO:0000256" key="10">
    <source>
        <dbReference type="ARBA" id="ARBA00030253"/>
    </source>
</evidence>
<comment type="caution">
    <text evidence="15">The sequence shown here is derived from an EMBL/GenBank/DDBJ whole genome shotgun (WGS) entry which is preliminary data.</text>
</comment>
<dbReference type="AlphaFoldDB" id="A0A9X9X193"/>
<keyword evidence="4 14" id="KW-1003">Cell membrane</keyword>
<keyword evidence="5 14" id="KW-0808">Transferase</keyword>
<evidence type="ECO:0000256" key="7">
    <source>
        <dbReference type="ARBA" id="ARBA00022989"/>
    </source>
</evidence>
<keyword evidence="16" id="KW-1185">Reference proteome</keyword>
<evidence type="ECO:0000256" key="2">
    <source>
        <dbReference type="ARBA" id="ARBA00004919"/>
    </source>
</evidence>
<dbReference type="InterPro" id="IPR006369">
    <property type="entry name" value="Protohaem_IX_farnesylTrfase"/>
</dbReference>
<dbReference type="RefSeq" id="WP_211863581.1">
    <property type="nucleotide sequence ID" value="NZ_JAAEDM010000061.1"/>
</dbReference>
<keyword evidence="7 14" id="KW-1133">Transmembrane helix</keyword>
<evidence type="ECO:0000256" key="3">
    <source>
        <dbReference type="ARBA" id="ARBA00012292"/>
    </source>
</evidence>
<feature type="transmembrane region" description="Helical" evidence="14">
    <location>
        <begin position="183"/>
        <end position="206"/>
    </location>
</feature>
<reference evidence="15" key="2">
    <citation type="journal article" date="2021" name="Syst. Appl. Microbiol.">
        <title>Roseomonas hellenica sp. nov., isolated from roots of wild-growing Alkanna tinctoria.</title>
        <authorList>
            <person name="Rat A."/>
            <person name="Naranjo H.D."/>
            <person name="Lebbe L."/>
            <person name="Cnockaert M."/>
            <person name="Krigas N."/>
            <person name="Grigoriadou K."/>
            <person name="Maloupa E."/>
            <person name="Willems A."/>
        </authorList>
    </citation>
    <scope>NUCLEOTIDE SEQUENCE</scope>
    <source>
        <strain evidence="15">LMG 31231</strain>
    </source>
</reference>
<dbReference type="GO" id="GO:0005886">
    <property type="term" value="C:plasma membrane"/>
    <property type="evidence" value="ECO:0007669"/>
    <property type="project" value="UniProtKB-SubCell"/>
</dbReference>
<evidence type="ECO:0000256" key="13">
    <source>
        <dbReference type="ARBA" id="ARBA00047690"/>
    </source>
</evidence>
<evidence type="ECO:0000256" key="14">
    <source>
        <dbReference type="HAMAP-Rule" id="MF_00154"/>
    </source>
</evidence>
<dbReference type="GO" id="GO:0008495">
    <property type="term" value="F:protoheme IX farnesyltransferase activity"/>
    <property type="evidence" value="ECO:0007669"/>
    <property type="project" value="UniProtKB-UniRule"/>
</dbReference>
<dbReference type="EC" id="2.5.1.141" evidence="3 14"/>
<evidence type="ECO:0000256" key="11">
    <source>
        <dbReference type="ARBA" id="ARBA00040810"/>
    </source>
</evidence>
<dbReference type="NCBIfam" id="NF003349">
    <property type="entry name" value="PRK04375.1-2"/>
    <property type="match status" value="1"/>
</dbReference>
<evidence type="ECO:0000256" key="8">
    <source>
        <dbReference type="ARBA" id="ARBA00023133"/>
    </source>
</evidence>
<dbReference type="InterPro" id="IPR000537">
    <property type="entry name" value="UbiA_prenyltransferase"/>
</dbReference>
<dbReference type="NCBIfam" id="TIGR01473">
    <property type="entry name" value="cyoE_ctaB"/>
    <property type="match status" value="1"/>
</dbReference>
<evidence type="ECO:0000256" key="12">
    <source>
        <dbReference type="ARBA" id="ARBA00042475"/>
    </source>
</evidence>
<keyword evidence="6 14" id="KW-0812">Transmembrane</keyword>
<dbReference type="FunFam" id="1.10.357.140:FF:000001">
    <property type="entry name" value="Protoheme IX farnesyltransferase"/>
    <property type="match status" value="1"/>
</dbReference>
<gene>
    <name evidence="14" type="primary">ctaB</name>
    <name evidence="15" type="ORF">GXW76_18495</name>
</gene>
<dbReference type="PANTHER" id="PTHR43448">
    <property type="entry name" value="PROTOHEME IX FARNESYLTRANSFERASE, MITOCHONDRIAL"/>
    <property type="match status" value="1"/>
</dbReference>
<evidence type="ECO:0000256" key="5">
    <source>
        <dbReference type="ARBA" id="ARBA00022679"/>
    </source>
</evidence>
<reference evidence="15" key="1">
    <citation type="submission" date="2020-01" db="EMBL/GenBank/DDBJ databases">
        <authorList>
            <person name="Rat A."/>
        </authorList>
    </citation>
    <scope>NUCLEOTIDE SEQUENCE</scope>
    <source>
        <strain evidence="15">LMG 31231</strain>
    </source>
</reference>
<feature type="transmembrane region" description="Helical" evidence="14">
    <location>
        <begin position="60"/>
        <end position="83"/>
    </location>
</feature>
<dbReference type="InterPro" id="IPR030470">
    <property type="entry name" value="UbiA_prenylTrfase_CS"/>
</dbReference>
<evidence type="ECO:0000256" key="1">
    <source>
        <dbReference type="ARBA" id="ARBA00004651"/>
    </source>
</evidence>
<evidence type="ECO:0000313" key="15">
    <source>
        <dbReference type="EMBL" id="MBR0673172.1"/>
    </source>
</evidence>
<comment type="miscellaneous">
    <text evidence="14">Carbon 2 of the heme B porphyrin ring is defined according to the Fischer nomenclature.</text>
</comment>
<comment type="function">
    <text evidence="14">Converts heme B (protoheme IX) to heme O by substitution of the vinyl group on carbon 2 of heme B porphyrin ring with a hydroxyethyl farnesyl side group.</text>
</comment>
<feature type="transmembrane region" description="Helical" evidence="14">
    <location>
        <begin position="158"/>
        <end position="177"/>
    </location>
</feature>